<reference evidence="2" key="1">
    <citation type="submission" date="2020-03" db="EMBL/GenBank/DDBJ databases">
        <authorList>
            <person name="Chebbi M.A."/>
            <person name="Drezen J.M."/>
        </authorList>
    </citation>
    <scope>NUCLEOTIDE SEQUENCE</scope>
    <source>
        <tissue evidence="2">Whole body</tissue>
    </source>
</reference>
<feature type="compositionally biased region" description="Polar residues" evidence="1">
    <location>
        <begin position="110"/>
        <end position="132"/>
    </location>
</feature>
<feature type="region of interest" description="Disordered" evidence="1">
    <location>
        <begin position="87"/>
        <end position="161"/>
    </location>
</feature>
<sequence>MNSIVDNNQEEINSTSEIFDLNEYKHNKFNSLKDKYLVDMLNLEERSNISKSQFNRTRSISDQPQNITITFLLSKFMRMKRELHKKRLNNNSVNRIKNVQHRTTIDYRANQETTEANSDPANGENTVNNEKNSTTDESNKSEENGTTTEAPVDAEEEGEVSLQEIEQDQARLDFLIGKVKKLLTDSGDYIMSVLLRILKEHLRKYNFGSRFMEKVKEMAKKYQGNILVAKQKLEKQLGRKFGKKFRMMLIRLLRTIVIGGALPE</sequence>
<dbReference type="OrthoDB" id="7690945at2759"/>
<dbReference type="EMBL" id="JAAOIC020000052">
    <property type="protein sequence ID" value="KAG8035964.1"/>
    <property type="molecule type" value="Genomic_DNA"/>
</dbReference>
<protein>
    <submittedName>
        <fullName evidence="2">Uncharacterized protein</fullName>
    </submittedName>
</protein>
<gene>
    <name evidence="2" type="ORF">G9C98_003090</name>
</gene>
<reference evidence="2" key="2">
    <citation type="submission" date="2021-04" db="EMBL/GenBank/DDBJ databases">
        <title>Genome-wide patterns of bracovirus chromosomal integration into multiple host tissues during parasitism.</title>
        <authorList>
            <person name="Chebbi M.A.C."/>
        </authorList>
    </citation>
    <scope>NUCLEOTIDE SEQUENCE</scope>
    <source>
        <tissue evidence="2">Whole body</tissue>
    </source>
</reference>
<organism evidence="2 3">
    <name type="scientific">Cotesia typhae</name>
    <dbReference type="NCBI Taxonomy" id="2053667"/>
    <lineage>
        <taxon>Eukaryota</taxon>
        <taxon>Metazoa</taxon>
        <taxon>Ecdysozoa</taxon>
        <taxon>Arthropoda</taxon>
        <taxon>Hexapoda</taxon>
        <taxon>Insecta</taxon>
        <taxon>Pterygota</taxon>
        <taxon>Neoptera</taxon>
        <taxon>Endopterygota</taxon>
        <taxon>Hymenoptera</taxon>
        <taxon>Apocrita</taxon>
        <taxon>Ichneumonoidea</taxon>
        <taxon>Braconidae</taxon>
        <taxon>Microgastrinae</taxon>
        <taxon>Cotesia</taxon>
    </lineage>
</organism>
<dbReference type="AlphaFoldDB" id="A0A8J5RAZ7"/>
<name>A0A8J5RAZ7_9HYME</name>
<accession>A0A8J5RAZ7</accession>
<comment type="caution">
    <text evidence="2">The sequence shown here is derived from an EMBL/GenBank/DDBJ whole genome shotgun (WGS) entry which is preliminary data.</text>
</comment>
<dbReference type="Proteomes" id="UP000729913">
    <property type="component" value="Unassembled WGS sequence"/>
</dbReference>
<proteinExistence type="predicted"/>
<evidence type="ECO:0000256" key="1">
    <source>
        <dbReference type="SAM" id="MobiDB-lite"/>
    </source>
</evidence>
<evidence type="ECO:0000313" key="3">
    <source>
        <dbReference type="Proteomes" id="UP000729913"/>
    </source>
</evidence>
<feature type="compositionally biased region" description="Basic and acidic residues" evidence="1">
    <location>
        <begin position="133"/>
        <end position="143"/>
    </location>
</feature>
<evidence type="ECO:0000313" key="2">
    <source>
        <dbReference type="EMBL" id="KAG8035964.1"/>
    </source>
</evidence>
<keyword evidence="3" id="KW-1185">Reference proteome</keyword>